<organism evidence="4 5">
    <name type="scientific">Staphylotrichum longicolle</name>
    <dbReference type="NCBI Taxonomy" id="669026"/>
    <lineage>
        <taxon>Eukaryota</taxon>
        <taxon>Fungi</taxon>
        <taxon>Dikarya</taxon>
        <taxon>Ascomycota</taxon>
        <taxon>Pezizomycotina</taxon>
        <taxon>Sordariomycetes</taxon>
        <taxon>Sordariomycetidae</taxon>
        <taxon>Sordariales</taxon>
        <taxon>Chaetomiaceae</taxon>
        <taxon>Staphylotrichum</taxon>
    </lineage>
</organism>
<comment type="caution">
    <text evidence="4">The sequence shown here is derived from an EMBL/GenBank/DDBJ whole genome shotgun (WGS) entry which is preliminary data.</text>
</comment>
<proteinExistence type="predicted"/>
<dbReference type="Proteomes" id="UP001197093">
    <property type="component" value="Unassembled WGS sequence"/>
</dbReference>
<dbReference type="SUPFAM" id="SSF81995">
    <property type="entry name" value="beta-sandwich domain of Sec23/24"/>
    <property type="match status" value="1"/>
</dbReference>
<dbReference type="Pfam" id="PF10383">
    <property type="entry name" value="Clr2"/>
    <property type="match status" value="1"/>
</dbReference>
<dbReference type="GO" id="GO:0070824">
    <property type="term" value="C:SHREC complex"/>
    <property type="evidence" value="ECO:0007669"/>
    <property type="project" value="InterPro"/>
</dbReference>
<feature type="domain" description="Cryptic loci regulator 2 C-terminal" evidence="2">
    <location>
        <begin position="387"/>
        <end position="518"/>
    </location>
</feature>
<dbReference type="EMBL" id="JAHCVI010000003">
    <property type="protein sequence ID" value="KAG7287729.1"/>
    <property type="molecule type" value="Genomic_DNA"/>
</dbReference>
<feature type="compositionally biased region" description="Low complexity" evidence="1">
    <location>
        <begin position="175"/>
        <end position="227"/>
    </location>
</feature>
<dbReference type="GO" id="GO:0030466">
    <property type="term" value="P:silent mating-type cassette heterochromatin formation"/>
    <property type="evidence" value="ECO:0007669"/>
    <property type="project" value="TreeGrafter"/>
</dbReference>
<dbReference type="Pfam" id="PF16761">
    <property type="entry name" value="Clr2_transil"/>
    <property type="match status" value="1"/>
</dbReference>
<evidence type="ECO:0000259" key="3">
    <source>
        <dbReference type="Pfam" id="PF16761"/>
    </source>
</evidence>
<feature type="domain" description="Cryptic loci regulator 2 N-terminal" evidence="3">
    <location>
        <begin position="70"/>
        <end position="134"/>
    </location>
</feature>
<dbReference type="GO" id="GO:0031934">
    <property type="term" value="C:mating-type region heterochromatin"/>
    <property type="evidence" value="ECO:0007669"/>
    <property type="project" value="TreeGrafter"/>
</dbReference>
<dbReference type="AlphaFoldDB" id="A0AAD4EUG3"/>
<accession>A0AAD4EUG3</accession>
<reference evidence="4" key="1">
    <citation type="submission" date="2023-02" db="EMBL/GenBank/DDBJ databases">
        <authorList>
            <person name="Palmer J.M."/>
        </authorList>
    </citation>
    <scope>NUCLEOTIDE SEQUENCE</scope>
    <source>
        <strain evidence="4">FW57</strain>
    </source>
</reference>
<evidence type="ECO:0000256" key="1">
    <source>
        <dbReference type="SAM" id="MobiDB-lite"/>
    </source>
</evidence>
<dbReference type="InterPro" id="IPR031915">
    <property type="entry name" value="Clr2_N"/>
</dbReference>
<evidence type="ECO:0000313" key="4">
    <source>
        <dbReference type="EMBL" id="KAG7287729.1"/>
    </source>
</evidence>
<dbReference type="GO" id="GO:0033553">
    <property type="term" value="C:rDNA heterochromatin"/>
    <property type="evidence" value="ECO:0007669"/>
    <property type="project" value="TreeGrafter"/>
</dbReference>
<sequence length="586" mass="64169">MASSTAQNDASTEYWPIHIARSDGQSWPTLDHKPLNSSEDQDITQLERWEVIVAGHLQNQIGPKDDKKQYKLAGFPRGYELRCAVRKDGGRDYYLYGHPAGPKANYRTPGEFALHALWLASDSTDNSQCPCDLCPKYLERVRPERERSQAPASTQPPPVVGAGVGAAAAAAVPAVAGSRPTTTTQPAATVQQPGSIQQPLQQQQQQQPQQQIQQQQQQSQQQQLQQQAPPPGTTGWTNVFRVGELVWYKHTAWRLGVILAITPKPGTALRPGAADSSYHFTLALLGHALLEQASLIKDCQSMRPFLTFSVPTTTLDELKDKTFESVNWQAMTARLSQEPDPNKREVNRQVLGLEASKMGARAINDAFSTFDLLAQGATSDSAFRVQHYGGIYLGAEMVRVGDPIRVTVPQSDPAAAILPPDANPAMVITEIQVLTPTSPPNSHATSRFKGGLYRTIRSPAAHPLPQGSVPPETLPPALAEELATRNTIERDKAMRWSWVLVAAQVLRAESDVQGRFYVTDKLMSVIDPGRLQAWVQRGMLEEAPAYLNNRGHSGGGHYVGRRAGRKATLAEAVGMEFRVPQGMIEN</sequence>
<evidence type="ECO:0008006" key="6">
    <source>
        <dbReference type="Google" id="ProtNLM"/>
    </source>
</evidence>
<evidence type="ECO:0000313" key="5">
    <source>
        <dbReference type="Proteomes" id="UP001197093"/>
    </source>
</evidence>
<dbReference type="InterPro" id="IPR038986">
    <property type="entry name" value="Clr2"/>
</dbReference>
<dbReference type="InterPro" id="IPR018839">
    <property type="entry name" value="Tscrpt-silencing_Clr2_C"/>
</dbReference>
<dbReference type="PANTHER" id="PTHR38046:SF1">
    <property type="entry name" value="CRYPTIC LOCI REGULATOR 2"/>
    <property type="match status" value="1"/>
</dbReference>
<keyword evidence="5" id="KW-1185">Reference proteome</keyword>
<gene>
    <name evidence="4" type="ORF">NEMBOFW57_007242</name>
</gene>
<dbReference type="PANTHER" id="PTHR38046">
    <property type="entry name" value="CRYPTIC LOCI REGULATOR 2"/>
    <property type="match status" value="1"/>
</dbReference>
<protein>
    <recommendedName>
        <fullName evidence="6">Cryptic loci regulator 2 N-terminal domain-containing protein</fullName>
    </recommendedName>
</protein>
<name>A0AAD4EUG3_9PEZI</name>
<evidence type="ECO:0000259" key="2">
    <source>
        <dbReference type="Pfam" id="PF10383"/>
    </source>
</evidence>
<feature type="region of interest" description="Disordered" evidence="1">
    <location>
        <begin position="175"/>
        <end position="235"/>
    </location>
</feature>